<dbReference type="SMART" id="SM00589">
    <property type="entry name" value="PRY"/>
    <property type="match status" value="1"/>
</dbReference>
<evidence type="ECO:0000256" key="2">
    <source>
        <dbReference type="ARBA" id="ARBA00022771"/>
    </source>
</evidence>
<accession>A0A3B5ADQ6</accession>
<feature type="compositionally biased region" description="Basic and acidic residues" evidence="4">
    <location>
        <begin position="272"/>
        <end position="298"/>
    </location>
</feature>
<dbReference type="Ensembl" id="ENSSPAT00000019899.1">
    <property type="protein sequence ID" value="ENSSPAP00000019603.1"/>
    <property type="gene ID" value="ENSSPAG00000014787.1"/>
</dbReference>
<dbReference type="InterPro" id="IPR051051">
    <property type="entry name" value="E3_ubiq-ligase_TRIM/RNF"/>
</dbReference>
<feature type="domain" description="B30.2/SPRY" evidence="5">
    <location>
        <begin position="77"/>
        <end position="283"/>
    </location>
</feature>
<dbReference type="PANTHER" id="PTHR25465">
    <property type="entry name" value="B-BOX DOMAIN CONTAINING"/>
    <property type="match status" value="1"/>
</dbReference>
<dbReference type="GO" id="GO:0005737">
    <property type="term" value="C:cytoplasm"/>
    <property type="evidence" value="ECO:0007669"/>
    <property type="project" value="UniProtKB-ARBA"/>
</dbReference>
<dbReference type="Gene3D" id="2.60.120.920">
    <property type="match status" value="1"/>
</dbReference>
<evidence type="ECO:0000256" key="3">
    <source>
        <dbReference type="ARBA" id="ARBA00022833"/>
    </source>
</evidence>
<evidence type="ECO:0000256" key="4">
    <source>
        <dbReference type="SAM" id="MobiDB-lite"/>
    </source>
</evidence>
<keyword evidence="3" id="KW-0862">Zinc</keyword>
<dbReference type="STRING" id="144197.ENSSPAP00000019603"/>
<evidence type="ECO:0000313" key="6">
    <source>
        <dbReference type="Ensembl" id="ENSSPAP00000019603.1"/>
    </source>
</evidence>
<dbReference type="InterPro" id="IPR013320">
    <property type="entry name" value="ConA-like_dom_sf"/>
</dbReference>
<keyword evidence="1" id="KW-0479">Metal-binding</keyword>
<dbReference type="GeneTree" id="ENSGT01150000286922"/>
<dbReference type="GO" id="GO:0008270">
    <property type="term" value="F:zinc ion binding"/>
    <property type="evidence" value="ECO:0007669"/>
    <property type="project" value="UniProtKB-KW"/>
</dbReference>
<dbReference type="SUPFAM" id="SSF49899">
    <property type="entry name" value="Concanavalin A-like lectins/glucanases"/>
    <property type="match status" value="1"/>
</dbReference>
<protein>
    <recommendedName>
        <fullName evidence="5">B30.2/SPRY domain-containing protein</fullName>
    </recommendedName>
</protein>
<reference evidence="6" key="1">
    <citation type="submission" date="2023-09" db="UniProtKB">
        <authorList>
            <consortium name="Ensembl"/>
        </authorList>
    </citation>
    <scope>IDENTIFICATION</scope>
</reference>
<dbReference type="PROSITE" id="PS50188">
    <property type="entry name" value="B302_SPRY"/>
    <property type="match status" value="1"/>
</dbReference>
<proteinExistence type="predicted"/>
<name>A0A3B5ADQ6_9TELE</name>
<evidence type="ECO:0000256" key="1">
    <source>
        <dbReference type="ARBA" id="ARBA00022723"/>
    </source>
</evidence>
<dbReference type="InterPro" id="IPR043136">
    <property type="entry name" value="B30.2/SPRY_sf"/>
</dbReference>
<dbReference type="PANTHER" id="PTHR25465:SF5">
    <property type="entry name" value="E3 UBIQUITIN_ISG15 LIGASE TRIM25-RELATED"/>
    <property type="match status" value="1"/>
</dbReference>
<keyword evidence="2" id="KW-0863">Zinc-finger</keyword>
<evidence type="ECO:0000259" key="5">
    <source>
        <dbReference type="PROSITE" id="PS50188"/>
    </source>
</evidence>
<sequence length="332" mass="37998">MQFSCVSVLSSLFHFHHYRNGAARTSDVKNSLELGTLCDARPVKHTEGVAAAVSDTTDELQDFLAEEESSQMAQLSDEKRKEYPKTRHEFFKYSCKTTLDPSTAHEYIQLEGKFKAKNSFVRKLPHPDRFTDWPQVLCRENMTGRHYWEVEWKGPEVFIVVSSKSISRSGAESAFGNNNISWALQCFCDGYEFRCNNYRTYIPGPPSSRIGVYLDLDLQKRGLHSILSFYSITDTMTLIHRVQDTFNWQLYRQPSTLTFTPTDNLQSPINPERTHAARGEHGDSTQKDPGCPHRDANRRPSSCEATVLTTEPPCSPPLPFAFMRNRNQLWVV</sequence>
<dbReference type="InterPro" id="IPR006574">
    <property type="entry name" value="PRY"/>
</dbReference>
<dbReference type="InterPro" id="IPR001870">
    <property type="entry name" value="B30.2/SPRY"/>
</dbReference>
<organism evidence="6">
    <name type="scientific">Stegastes partitus</name>
    <name type="common">bicolor damselfish</name>
    <dbReference type="NCBI Taxonomy" id="144197"/>
    <lineage>
        <taxon>Eukaryota</taxon>
        <taxon>Metazoa</taxon>
        <taxon>Chordata</taxon>
        <taxon>Craniata</taxon>
        <taxon>Vertebrata</taxon>
        <taxon>Euteleostomi</taxon>
        <taxon>Actinopterygii</taxon>
        <taxon>Neopterygii</taxon>
        <taxon>Teleostei</taxon>
        <taxon>Neoteleostei</taxon>
        <taxon>Acanthomorphata</taxon>
        <taxon>Ovalentaria</taxon>
        <taxon>Pomacentridae</taxon>
        <taxon>Stegastes</taxon>
    </lineage>
</organism>
<dbReference type="AlphaFoldDB" id="A0A3B5ADQ6"/>
<feature type="region of interest" description="Disordered" evidence="4">
    <location>
        <begin position="261"/>
        <end position="306"/>
    </location>
</feature>